<keyword evidence="5" id="KW-1185">Reference proteome</keyword>
<accession>A0A016UEU2</accession>
<dbReference type="STRING" id="53326.A0A016UEU2"/>
<dbReference type="SMART" id="SM00306">
    <property type="entry name" value="HintN"/>
    <property type="match status" value="1"/>
</dbReference>
<dbReference type="InterPro" id="IPR001767">
    <property type="entry name" value="Hedgehog_Hint"/>
</dbReference>
<dbReference type="CDD" id="cd00081">
    <property type="entry name" value="Hint"/>
    <property type="match status" value="1"/>
</dbReference>
<comment type="caution">
    <text evidence="4">The sequence shown here is derived from an EMBL/GenBank/DDBJ whole genome shotgun (WGS) entry which is preliminary data.</text>
</comment>
<dbReference type="Pfam" id="PF01079">
    <property type="entry name" value="Hint"/>
    <property type="match status" value="1"/>
</dbReference>
<proteinExistence type="predicted"/>
<dbReference type="InterPro" id="IPR036844">
    <property type="entry name" value="Hint_dom_sf"/>
</dbReference>
<evidence type="ECO:0000256" key="1">
    <source>
        <dbReference type="ARBA" id="ARBA00022473"/>
    </source>
</evidence>
<evidence type="ECO:0000259" key="2">
    <source>
        <dbReference type="SMART" id="SM00305"/>
    </source>
</evidence>
<dbReference type="InterPro" id="IPR052140">
    <property type="entry name" value="Dev_Signal_Hedgehog-like"/>
</dbReference>
<dbReference type="InterPro" id="IPR003586">
    <property type="entry name" value="Hint_dom_C"/>
</dbReference>
<feature type="domain" description="Hint" evidence="3">
    <location>
        <begin position="305"/>
        <end position="407"/>
    </location>
</feature>
<protein>
    <recommendedName>
        <fullName evidence="6">Intein splicing region</fullName>
    </recommendedName>
</protein>
<dbReference type="Gene3D" id="2.170.16.10">
    <property type="entry name" value="Hedgehog/Intein (Hint) domain"/>
    <property type="match status" value="1"/>
</dbReference>
<sequence>MVLPSLEQLWLSEPCCRQVLEPDKDDKIHWMLLLAVVLAAVPYSLAASCGGSGIPFRFEVLPSGSPVLGCAAPACFGGSEGGNGALHDSNFQLTSDGDDGFFREGDAQRSRVRYHSAPAQQAQCPSGFDSQSCTNDRTWVGGFLASPDGSLRLQCCAYDGLRFAEEVGRPIVHSGEVYSGGEVLRDGRQTGFDLISNVKKIDASDGSVAYELTVVRMNCLPDPAEPTNDVSMDPNDISRILDKVGDVRAQEPSTGGAAAAPADNYQVASAAADPAEEGEEIVQVGEQVIPVTSAGYYYPVASGVPACFTGDTQVETPSGVKRMDELKIGDLVLTAERNSTVFTPVISFLHRLPETVASFIKVETDEDELKLTPQHFIYKVDCDNIDYNVEMVYAEDLKAGDCLYRSRADALHKVNIRSVSVVRERGVYAPMTRSGDLLANDIYVSCHNVVKTSTLSHTFLDFASTVQRKMRSLFGGADDGHLPTTAEFFLNMVDYIIPTESKFEL</sequence>
<reference evidence="5" key="1">
    <citation type="journal article" date="2015" name="Nat. Genet.">
        <title>The genome and transcriptome of the zoonotic hookworm Ancylostoma ceylanicum identify infection-specific gene families.</title>
        <authorList>
            <person name="Schwarz E.M."/>
            <person name="Hu Y."/>
            <person name="Antoshechkin I."/>
            <person name="Miller M.M."/>
            <person name="Sternberg P.W."/>
            <person name="Aroian R.V."/>
        </authorList>
    </citation>
    <scope>NUCLEOTIDE SEQUENCE</scope>
    <source>
        <strain evidence="5">HY135</strain>
    </source>
</reference>
<evidence type="ECO:0008006" key="6">
    <source>
        <dbReference type="Google" id="ProtNLM"/>
    </source>
</evidence>
<evidence type="ECO:0000313" key="5">
    <source>
        <dbReference type="Proteomes" id="UP000024635"/>
    </source>
</evidence>
<dbReference type="InterPro" id="IPR003587">
    <property type="entry name" value="Hint_dom_N"/>
</dbReference>
<dbReference type="InterPro" id="IPR006141">
    <property type="entry name" value="Intein_N"/>
</dbReference>
<dbReference type="PROSITE" id="PS50817">
    <property type="entry name" value="INTEIN_N_TER"/>
    <property type="match status" value="1"/>
</dbReference>
<dbReference type="PANTHER" id="PTHR46706:SF12">
    <property type="entry name" value="PROTEIN QUA-1-RELATED"/>
    <property type="match status" value="1"/>
</dbReference>
<keyword evidence="1" id="KW-0217">Developmental protein</keyword>
<organism evidence="4 5">
    <name type="scientific">Ancylostoma ceylanicum</name>
    <dbReference type="NCBI Taxonomy" id="53326"/>
    <lineage>
        <taxon>Eukaryota</taxon>
        <taxon>Metazoa</taxon>
        <taxon>Ecdysozoa</taxon>
        <taxon>Nematoda</taxon>
        <taxon>Chromadorea</taxon>
        <taxon>Rhabditida</taxon>
        <taxon>Rhabditina</taxon>
        <taxon>Rhabditomorpha</taxon>
        <taxon>Strongyloidea</taxon>
        <taxon>Ancylostomatidae</taxon>
        <taxon>Ancylostomatinae</taxon>
        <taxon>Ancylostoma</taxon>
    </lineage>
</organism>
<name>A0A016UEU2_9BILA</name>
<dbReference type="MEROPS" id="C46.006"/>
<dbReference type="SUPFAM" id="SSF51294">
    <property type="entry name" value="Hedgehog/intein (Hint) domain"/>
    <property type="match status" value="1"/>
</dbReference>
<dbReference type="SMART" id="SM00305">
    <property type="entry name" value="HintC"/>
    <property type="match status" value="1"/>
</dbReference>
<dbReference type="PANTHER" id="PTHR46706">
    <property type="entry name" value="PROTEIN QUA-1-RELATED"/>
    <property type="match status" value="1"/>
</dbReference>
<evidence type="ECO:0000259" key="3">
    <source>
        <dbReference type="SMART" id="SM00306"/>
    </source>
</evidence>
<gene>
    <name evidence="4" type="primary">Acey_s0045.g1272</name>
    <name evidence="4" type="synonym">Acey-wrt-1</name>
    <name evidence="4" type="ORF">Y032_0045g1272</name>
</gene>
<dbReference type="GO" id="GO:0016539">
    <property type="term" value="P:intein-mediated protein splicing"/>
    <property type="evidence" value="ECO:0007669"/>
    <property type="project" value="InterPro"/>
</dbReference>
<dbReference type="EMBL" id="JARK01001381">
    <property type="protein sequence ID" value="EYC13113.1"/>
    <property type="molecule type" value="Genomic_DNA"/>
</dbReference>
<dbReference type="Proteomes" id="UP000024635">
    <property type="component" value="Unassembled WGS sequence"/>
</dbReference>
<evidence type="ECO:0000313" key="4">
    <source>
        <dbReference type="EMBL" id="EYC13113.1"/>
    </source>
</evidence>
<feature type="domain" description="Hint" evidence="2">
    <location>
        <begin position="408"/>
        <end position="452"/>
    </location>
</feature>
<dbReference type="AlphaFoldDB" id="A0A016UEU2"/>
<dbReference type="GO" id="GO:0016540">
    <property type="term" value="P:protein autoprocessing"/>
    <property type="evidence" value="ECO:0007669"/>
    <property type="project" value="InterPro"/>
</dbReference>
<dbReference type="OrthoDB" id="5212at2759"/>